<evidence type="ECO:0000256" key="1">
    <source>
        <dbReference type="SAM" id="Phobius"/>
    </source>
</evidence>
<evidence type="ECO:0000313" key="2">
    <source>
        <dbReference type="EMBL" id="TRO64524.1"/>
    </source>
</evidence>
<evidence type="ECO:0000313" key="3">
    <source>
        <dbReference type="Proteomes" id="UP000315131"/>
    </source>
</evidence>
<dbReference type="EMBL" id="VHSF01000003">
    <property type="protein sequence ID" value="TRO64524.1"/>
    <property type="molecule type" value="Genomic_DNA"/>
</dbReference>
<dbReference type="OrthoDB" id="1429660at2"/>
<name>A0A550I0M4_9FLAO</name>
<dbReference type="Proteomes" id="UP000315131">
    <property type="component" value="Unassembled WGS sequence"/>
</dbReference>
<keyword evidence="1" id="KW-0472">Membrane</keyword>
<protein>
    <submittedName>
        <fullName evidence="2">Uncharacterized protein</fullName>
    </submittedName>
</protein>
<feature type="transmembrane region" description="Helical" evidence="1">
    <location>
        <begin position="45"/>
        <end position="65"/>
    </location>
</feature>
<accession>A0A550I0M4</accession>
<sequence>MEKIKLRNILSIYLKFFFLVGSVYILWTIPRNLNTEREITLTDSLTSFLIFGLGMSLILVTYHLYSLKDLARINAIELKEPGPHQQRHVCSSMAPSILHERLKQMPDFAKAAHHSEINKINFKTGFNGKSWGDQIEINYQKKQDHYIYHISSKPRFFFTMIDFGQNLDNVIKIEKILNPIKPGAISN</sequence>
<feature type="transmembrane region" description="Helical" evidence="1">
    <location>
        <begin position="12"/>
        <end position="30"/>
    </location>
</feature>
<comment type="caution">
    <text evidence="2">The sequence shown here is derived from an EMBL/GenBank/DDBJ whole genome shotgun (WGS) entry which is preliminary data.</text>
</comment>
<keyword evidence="1" id="KW-0812">Transmembrane</keyword>
<reference evidence="2 3" key="1">
    <citation type="submission" date="2019-06" db="EMBL/GenBank/DDBJ databases">
        <title>Gramella sabulilitoris sp. nov., isolated from a marine sand.</title>
        <authorList>
            <person name="Yoon J.-H."/>
        </authorList>
    </citation>
    <scope>NUCLEOTIDE SEQUENCE [LARGE SCALE GENOMIC DNA]</scope>
    <source>
        <strain evidence="2 3">HSMS-1</strain>
    </source>
</reference>
<organism evidence="2 3">
    <name type="scientific">Christiangramia sabulilitoris</name>
    <dbReference type="NCBI Taxonomy" id="2583991"/>
    <lineage>
        <taxon>Bacteria</taxon>
        <taxon>Pseudomonadati</taxon>
        <taxon>Bacteroidota</taxon>
        <taxon>Flavobacteriia</taxon>
        <taxon>Flavobacteriales</taxon>
        <taxon>Flavobacteriaceae</taxon>
        <taxon>Christiangramia</taxon>
    </lineage>
</organism>
<keyword evidence="3" id="KW-1185">Reference proteome</keyword>
<dbReference type="RefSeq" id="WP_143411716.1">
    <property type="nucleotide sequence ID" value="NZ_VHSF01000003.1"/>
</dbReference>
<dbReference type="AlphaFoldDB" id="A0A550I0M4"/>
<proteinExistence type="predicted"/>
<gene>
    <name evidence="2" type="ORF">FGM01_13635</name>
</gene>
<keyword evidence="1" id="KW-1133">Transmembrane helix</keyword>